<dbReference type="GO" id="GO:0002376">
    <property type="term" value="P:immune system process"/>
    <property type="evidence" value="ECO:0007669"/>
    <property type="project" value="UniProtKB-KW"/>
</dbReference>
<dbReference type="OrthoDB" id="9049585at2759"/>
<keyword evidence="2" id="KW-0391">Immunity</keyword>
<evidence type="ECO:0000313" key="5">
    <source>
        <dbReference type="EMBL" id="KAJ8340912.1"/>
    </source>
</evidence>
<feature type="chain" id="PRO_5040473682" description="Ig-like domain-containing protein" evidence="3">
    <location>
        <begin position="22"/>
        <end position="252"/>
    </location>
</feature>
<protein>
    <recommendedName>
        <fullName evidence="4">Ig-like domain-containing protein</fullName>
    </recommendedName>
</protein>
<proteinExistence type="predicted"/>
<dbReference type="InterPro" id="IPR013783">
    <property type="entry name" value="Ig-like_fold"/>
</dbReference>
<evidence type="ECO:0000313" key="6">
    <source>
        <dbReference type="Proteomes" id="UP001152622"/>
    </source>
</evidence>
<dbReference type="Proteomes" id="UP001152622">
    <property type="component" value="Chromosome 15"/>
</dbReference>
<dbReference type="PANTHER" id="PTHR23268">
    <property type="entry name" value="T-CELL RECEPTOR BETA CHAIN"/>
    <property type="match status" value="1"/>
</dbReference>
<dbReference type="GO" id="GO:0007166">
    <property type="term" value="P:cell surface receptor signaling pathway"/>
    <property type="evidence" value="ECO:0007669"/>
    <property type="project" value="TreeGrafter"/>
</dbReference>
<dbReference type="InterPro" id="IPR036179">
    <property type="entry name" value="Ig-like_dom_sf"/>
</dbReference>
<dbReference type="AlphaFoldDB" id="A0A9Q1ELG8"/>
<comment type="caution">
    <text evidence="5">The sequence shown here is derived from an EMBL/GenBank/DDBJ whole genome shotgun (WGS) entry which is preliminary data.</text>
</comment>
<dbReference type="EMBL" id="JAINUF010000015">
    <property type="protein sequence ID" value="KAJ8340912.1"/>
    <property type="molecule type" value="Genomic_DNA"/>
</dbReference>
<gene>
    <name evidence="5" type="ORF">SKAU_G00332030</name>
</gene>
<dbReference type="PANTHER" id="PTHR23268:SF124">
    <property type="entry name" value="IG-LIKE DOMAIN-CONTAINING PROTEIN"/>
    <property type="match status" value="1"/>
</dbReference>
<keyword evidence="1 3" id="KW-0732">Signal</keyword>
<feature type="domain" description="Ig-like" evidence="4">
    <location>
        <begin position="81"/>
        <end position="160"/>
    </location>
</feature>
<dbReference type="SUPFAM" id="SSF48726">
    <property type="entry name" value="Immunoglobulin"/>
    <property type="match status" value="3"/>
</dbReference>
<dbReference type="GO" id="GO:0005886">
    <property type="term" value="C:plasma membrane"/>
    <property type="evidence" value="ECO:0007669"/>
    <property type="project" value="TreeGrafter"/>
</dbReference>
<sequence length="252" mass="28506">MVQVLTKLTGALLWWTGLVLSRKVHQSPAELVIHSGDSMQLNCSHAIPSHHNILWYHRPAGDSALKFIGKIYLKLFKNARQSSTFSCSCEDKSYVHMFWYQQPVGEGTLKLIGLLYRENLTPGDHFSDRFRISGDATKTGTLEISNLTSEDAAVYFCAMSAAHCCRCPSLLCRNLFLSHKRPYSWHHAWLVLSREVQQSPAELMIHTGDSMELNCSHAITSYNNILWYYQAAGHSALGWCSVAKFISLPLNW</sequence>
<dbReference type="PROSITE" id="PS50835">
    <property type="entry name" value="IG_LIKE"/>
    <property type="match status" value="1"/>
</dbReference>
<dbReference type="InterPro" id="IPR050413">
    <property type="entry name" value="TCR_beta_variable"/>
</dbReference>
<reference evidence="5" key="1">
    <citation type="journal article" date="2023" name="Science">
        <title>Genome structures resolve the early diversification of teleost fishes.</title>
        <authorList>
            <person name="Parey E."/>
            <person name="Louis A."/>
            <person name="Montfort J."/>
            <person name="Bouchez O."/>
            <person name="Roques C."/>
            <person name="Iampietro C."/>
            <person name="Lluch J."/>
            <person name="Castinel A."/>
            <person name="Donnadieu C."/>
            <person name="Desvignes T."/>
            <person name="Floi Bucao C."/>
            <person name="Jouanno E."/>
            <person name="Wen M."/>
            <person name="Mejri S."/>
            <person name="Dirks R."/>
            <person name="Jansen H."/>
            <person name="Henkel C."/>
            <person name="Chen W.J."/>
            <person name="Zahm M."/>
            <person name="Cabau C."/>
            <person name="Klopp C."/>
            <person name="Thompson A.W."/>
            <person name="Robinson-Rechavi M."/>
            <person name="Braasch I."/>
            <person name="Lecointre G."/>
            <person name="Bobe J."/>
            <person name="Postlethwait J.H."/>
            <person name="Berthelot C."/>
            <person name="Roest Crollius H."/>
            <person name="Guiguen Y."/>
        </authorList>
    </citation>
    <scope>NUCLEOTIDE SEQUENCE</scope>
    <source>
        <strain evidence="5">WJC10195</strain>
    </source>
</reference>
<dbReference type="Pfam" id="PF07686">
    <property type="entry name" value="V-set"/>
    <property type="match status" value="1"/>
</dbReference>
<keyword evidence="6" id="KW-1185">Reference proteome</keyword>
<organism evidence="5 6">
    <name type="scientific">Synaphobranchus kaupii</name>
    <name type="common">Kaup's arrowtooth eel</name>
    <dbReference type="NCBI Taxonomy" id="118154"/>
    <lineage>
        <taxon>Eukaryota</taxon>
        <taxon>Metazoa</taxon>
        <taxon>Chordata</taxon>
        <taxon>Craniata</taxon>
        <taxon>Vertebrata</taxon>
        <taxon>Euteleostomi</taxon>
        <taxon>Actinopterygii</taxon>
        <taxon>Neopterygii</taxon>
        <taxon>Teleostei</taxon>
        <taxon>Anguilliformes</taxon>
        <taxon>Synaphobranchidae</taxon>
        <taxon>Synaphobranchus</taxon>
    </lineage>
</organism>
<feature type="signal peptide" evidence="3">
    <location>
        <begin position="1"/>
        <end position="21"/>
    </location>
</feature>
<dbReference type="InterPro" id="IPR013106">
    <property type="entry name" value="Ig_V-set"/>
</dbReference>
<dbReference type="InterPro" id="IPR007110">
    <property type="entry name" value="Ig-like_dom"/>
</dbReference>
<evidence type="ECO:0000256" key="1">
    <source>
        <dbReference type="ARBA" id="ARBA00022729"/>
    </source>
</evidence>
<evidence type="ECO:0000259" key="4">
    <source>
        <dbReference type="PROSITE" id="PS50835"/>
    </source>
</evidence>
<dbReference type="SMART" id="SM00406">
    <property type="entry name" value="IGv"/>
    <property type="match status" value="1"/>
</dbReference>
<dbReference type="Gene3D" id="2.60.40.10">
    <property type="entry name" value="Immunoglobulins"/>
    <property type="match status" value="3"/>
</dbReference>
<evidence type="ECO:0000256" key="3">
    <source>
        <dbReference type="SAM" id="SignalP"/>
    </source>
</evidence>
<name>A0A9Q1ELG8_SYNKA</name>
<evidence type="ECO:0000256" key="2">
    <source>
        <dbReference type="ARBA" id="ARBA00022859"/>
    </source>
</evidence>
<accession>A0A9Q1ELG8</accession>